<evidence type="ECO:0000313" key="1">
    <source>
        <dbReference type="EMBL" id="KKL08207.1"/>
    </source>
</evidence>
<comment type="caution">
    <text evidence="1">The sequence shown here is derived from an EMBL/GenBank/DDBJ whole genome shotgun (WGS) entry which is preliminary data.</text>
</comment>
<organism evidence="1">
    <name type="scientific">marine sediment metagenome</name>
    <dbReference type="NCBI Taxonomy" id="412755"/>
    <lineage>
        <taxon>unclassified sequences</taxon>
        <taxon>metagenomes</taxon>
        <taxon>ecological metagenomes</taxon>
    </lineage>
</organism>
<dbReference type="EMBL" id="LAZR01042973">
    <property type="protein sequence ID" value="KKL08207.1"/>
    <property type="molecule type" value="Genomic_DNA"/>
</dbReference>
<sequence>MKDGDNQAMQEVVDRTDAYLAEHPLPAEVSTAWAGETYLNLVWQDKMVVGMLKAFLTTRDDQ</sequence>
<proteinExistence type="predicted"/>
<name>A0A0F9B363_9ZZZZ</name>
<reference evidence="1" key="1">
    <citation type="journal article" date="2015" name="Nature">
        <title>Complex archaea that bridge the gap between prokaryotes and eukaryotes.</title>
        <authorList>
            <person name="Spang A."/>
            <person name="Saw J.H."/>
            <person name="Jorgensen S.L."/>
            <person name="Zaremba-Niedzwiedzka K."/>
            <person name="Martijn J."/>
            <person name="Lind A.E."/>
            <person name="van Eijk R."/>
            <person name="Schleper C."/>
            <person name="Guy L."/>
            <person name="Ettema T.J."/>
        </authorList>
    </citation>
    <scope>NUCLEOTIDE SEQUENCE</scope>
</reference>
<accession>A0A0F9B363</accession>
<gene>
    <name evidence="1" type="ORF">LCGC14_2578170</name>
</gene>
<protein>
    <submittedName>
        <fullName evidence="1">Uncharacterized protein</fullName>
    </submittedName>
</protein>
<dbReference type="AlphaFoldDB" id="A0A0F9B363"/>